<keyword evidence="2" id="KW-1185">Reference proteome</keyword>
<reference evidence="1 2" key="1">
    <citation type="submission" date="2021-06" db="EMBL/GenBank/DDBJ databases">
        <title>Caerostris extrusa draft genome.</title>
        <authorList>
            <person name="Kono N."/>
            <person name="Arakawa K."/>
        </authorList>
    </citation>
    <scope>NUCLEOTIDE SEQUENCE [LARGE SCALE GENOMIC DNA]</scope>
</reference>
<comment type="caution">
    <text evidence="1">The sequence shown here is derived from an EMBL/GenBank/DDBJ whole genome shotgun (WGS) entry which is preliminary data.</text>
</comment>
<sequence>MKLFLKRYESLKGFESPMSNPNIENKSPTLGDDFECFRSIRQAISFPLYIYTTGRDQRGPLPVLPEHSGAGLHRARQFGAPLLIYNVASNCCLHTDHGPIKTPSTKGNAKSLHTTTPGISPGEKQRINVIASQIRKARQDKRYIYYRCKLRNLPSHHKRLWFATENGSSLRNSAVVTIIEVIMCTRRPRCFSPFHVSNKSYARVPCSSREQEAFWVVGVEGLWGRGKLFWDG</sequence>
<accession>A0AAV4VA59</accession>
<evidence type="ECO:0000313" key="2">
    <source>
        <dbReference type="Proteomes" id="UP001054945"/>
    </source>
</evidence>
<dbReference type="Proteomes" id="UP001054945">
    <property type="component" value="Unassembled WGS sequence"/>
</dbReference>
<protein>
    <submittedName>
        <fullName evidence="1">Uncharacterized protein</fullName>
    </submittedName>
</protein>
<organism evidence="1 2">
    <name type="scientific">Caerostris extrusa</name>
    <name type="common">Bark spider</name>
    <name type="synonym">Caerostris bankana</name>
    <dbReference type="NCBI Taxonomy" id="172846"/>
    <lineage>
        <taxon>Eukaryota</taxon>
        <taxon>Metazoa</taxon>
        <taxon>Ecdysozoa</taxon>
        <taxon>Arthropoda</taxon>
        <taxon>Chelicerata</taxon>
        <taxon>Arachnida</taxon>
        <taxon>Araneae</taxon>
        <taxon>Araneomorphae</taxon>
        <taxon>Entelegynae</taxon>
        <taxon>Araneoidea</taxon>
        <taxon>Araneidae</taxon>
        <taxon>Caerostris</taxon>
    </lineage>
</organism>
<proteinExistence type="predicted"/>
<dbReference type="AlphaFoldDB" id="A0AAV4VA59"/>
<evidence type="ECO:0000313" key="1">
    <source>
        <dbReference type="EMBL" id="GIY67135.1"/>
    </source>
</evidence>
<name>A0AAV4VA59_CAEEX</name>
<gene>
    <name evidence="1" type="ORF">CEXT_12991</name>
</gene>
<dbReference type="EMBL" id="BPLR01014205">
    <property type="protein sequence ID" value="GIY67135.1"/>
    <property type="molecule type" value="Genomic_DNA"/>
</dbReference>